<feature type="compositionally biased region" description="Polar residues" evidence="2">
    <location>
        <begin position="144"/>
        <end position="159"/>
    </location>
</feature>
<dbReference type="PANTHER" id="PTHR37534">
    <property type="entry name" value="TRANSCRIPTIONAL ACTIVATOR PROTEIN UGA3"/>
    <property type="match status" value="1"/>
</dbReference>
<dbReference type="GO" id="GO:0045944">
    <property type="term" value="P:positive regulation of transcription by RNA polymerase II"/>
    <property type="evidence" value="ECO:0007669"/>
    <property type="project" value="TreeGrafter"/>
</dbReference>
<dbReference type="PANTHER" id="PTHR37534:SF2">
    <property type="entry name" value="N-ACETYLTRANSFERASE DOMAIN-CONTAINING PROTEIN"/>
    <property type="match status" value="1"/>
</dbReference>
<evidence type="ECO:0000256" key="2">
    <source>
        <dbReference type="SAM" id="MobiDB-lite"/>
    </source>
</evidence>
<protein>
    <recommendedName>
        <fullName evidence="5">ARCA protein</fullName>
    </recommendedName>
</protein>
<dbReference type="GO" id="GO:0000976">
    <property type="term" value="F:transcription cis-regulatory region binding"/>
    <property type="evidence" value="ECO:0007669"/>
    <property type="project" value="TreeGrafter"/>
</dbReference>
<feature type="compositionally biased region" description="Basic and acidic residues" evidence="2">
    <location>
        <begin position="105"/>
        <end position="119"/>
    </location>
</feature>
<dbReference type="Proteomes" id="UP000190744">
    <property type="component" value="Unassembled WGS sequence"/>
</dbReference>
<sequence length="612" mass="68765">MRRNKAVPCQECRNRHVKCELYRLNTQNMWTIADERHQVTGKSRHVNAASGPGYLAYGKKIPRASDMALVQVPVDYKYVDETADIARGYTQGEGCNASPSPPLAPERRASERSIDHRTLTEPSISSDPVGSFSSERCLPPPNRPESSNLTGYSPYSLQLSPRHHSSISSASPHFSHSSQASPGTTRDLISHTDNAFYYGPPNLNEHEACLMRYFVVELAPWFDLCDGERHFACTVPLRARTCPPLLNAIFTASARHLSRVKKYYKGNQVHYGGKILPNLTPETAIHYHNQCIAHFVSLSDHSHEAADENLLAAAVILRFYEEVDMQSMGEDSESALRGIQIFLDAQAISAVAGCGLRHAAYWIALRQEIITAFSKQRTFRLPLGPCEPYRTFEPADDYVWADRLVIHCADVLQYCFGSEEENIPRDTYQSSSSMGVIYPPPATDRRIARYEELVAFDTLWAEMGPPSFKPIYTREPDRSRGEVFPEIWYLNDCHVAGLQFLELARILLTVYNPKLPRLGPGQRTAMRTVDREVRAIVLRLCGTALSNQHSPPGLVNAFVAVGMCGDRFTDRLEQEALLGLLVKLEDEHAYPTTSTRELLKRAWGWDGYDASE</sequence>
<organism evidence="3 4">
    <name type="scientific">Penicillium brasilianum</name>
    <dbReference type="NCBI Taxonomy" id="104259"/>
    <lineage>
        <taxon>Eukaryota</taxon>
        <taxon>Fungi</taxon>
        <taxon>Dikarya</taxon>
        <taxon>Ascomycota</taxon>
        <taxon>Pezizomycotina</taxon>
        <taxon>Eurotiomycetes</taxon>
        <taxon>Eurotiomycetidae</taxon>
        <taxon>Eurotiales</taxon>
        <taxon>Aspergillaceae</taxon>
        <taxon>Penicillium</taxon>
    </lineage>
</organism>
<gene>
    <name evidence="3" type="ORF">PEBR_33016</name>
</gene>
<evidence type="ECO:0008006" key="5">
    <source>
        <dbReference type="Google" id="ProtNLM"/>
    </source>
</evidence>
<feature type="compositionally biased region" description="Low complexity" evidence="2">
    <location>
        <begin position="166"/>
        <end position="182"/>
    </location>
</feature>
<evidence type="ECO:0000256" key="1">
    <source>
        <dbReference type="ARBA" id="ARBA00023242"/>
    </source>
</evidence>
<dbReference type="AlphaFoldDB" id="A0A1S9RE96"/>
<proteinExistence type="predicted"/>
<reference evidence="4" key="1">
    <citation type="submission" date="2015-09" db="EMBL/GenBank/DDBJ databases">
        <authorList>
            <person name="Fill T.P."/>
            <person name="Baretta J.F."/>
            <person name="de Almeida L.G."/>
            <person name="Rocha M."/>
            <person name="de Souza D.H."/>
            <person name="Malavazi I."/>
            <person name="Cerdeira L.T."/>
            <person name="Hong H."/>
            <person name="Samborskyy M."/>
            <person name="de Vasconcelos A.T."/>
            <person name="Leadlay P."/>
            <person name="Rodrigues-Filho E."/>
        </authorList>
    </citation>
    <scope>NUCLEOTIDE SEQUENCE [LARGE SCALE GENOMIC DNA]</scope>
    <source>
        <strain evidence="4">LaBioMMi 136</strain>
    </source>
</reference>
<evidence type="ECO:0000313" key="3">
    <source>
        <dbReference type="EMBL" id="OOQ83854.1"/>
    </source>
</evidence>
<evidence type="ECO:0000313" key="4">
    <source>
        <dbReference type="Proteomes" id="UP000190744"/>
    </source>
</evidence>
<comment type="caution">
    <text evidence="3">The sequence shown here is derived from an EMBL/GenBank/DDBJ whole genome shotgun (WGS) entry which is preliminary data.</text>
</comment>
<dbReference type="GO" id="GO:0005634">
    <property type="term" value="C:nucleus"/>
    <property type="evidence" value="ECO:0007669"/>
    <property type="project" value="TreeGrafter"/>
</dbReference>
<accession>A0A1S9RE96</accession>
<keyword evidence="1" id="KW-0539">Nucleus</keyword>
<dbReference type="GO" id="GO:0003700">
    <property type="term" value="F:DNA-binding transcription factor activity"/>
    <property type="evidence" value="ECO:0007669"/>
    <property type="project" value="TreeGrafter"/>
</dbReference>
<feature type="compositionally biased region" description="Polar residues" evidence="2">
    <location>
        <begin position="120"/>
        <end position="134"/>
    </location>
</feature>
<name>A0A1S9RE96_PENBI</name>
<dbReference type="EMBL" id="LJBN01000190">
    <property type="protein sequence ID" value="OOQ83854.1"/>
    <property type="molecule type" value="Genomic_DNA"/>
</dbReference>
<feature type="region of interest" description="Disordered" evidence="2">
    <location>
        <begin position="89"/>
        <end position="186"/>
    </location>
</feature>